<dbReference type="Proteomes" id="UP000601435">
    <property type="component" value="Unassembled WGS sequence"/>
</dbReference>
<evidence type="ECO:0000313" key="3">
    <source>
        <dbReference type="Proteomes" id="UP000601435"/>
    </source>
</evidence>
<feature type="compositionally biased region" description="Basic residues" evidence="1">
    <location>
        <begin position="330"/>
        <end position="340"/>
    </location>
</feature>
<proteinExistence type="predicted"/>
<dbReference type="OrthoDB" id="442756at2759"/>
<dbReference type="EMBL" id="CAJNJA010049251">
    <property type="protein sequence ID" value="CAE7836355.1"/>
    <property type="molecule type" value="Genomic_DNA"/>
</dbReference>
<feature type="region of interest" description="Disordered" evidence="1">
    <location>
        <begin position="323"/>
        <end position="346"/>
    </location>
</feature>
<reference evidence="2" key="1">
    <citation type="submission" date="2021-02" db="EMBL/GenBank/DDBJ databases">
        <authorList>
            <person name="Dougan E. K."/>
            <person name="Rhodes N."/>
            <person name="Thang M."/>
            <person name="Chan C."/>
        </authorList>
    </citation>
    <scope>NUCLEOTIDE SEQUENCE</scope>
</reference>
<accession>A0A812ZSS4</accession>
<evidence type="ECO:0000256" key="1">
    <source>
        <dbReference type="SAM" id="MobiDB-lite"/>
    </source>
</evidence>
<comment type="caution">
    <text evidence="2">The sequence shown here is derived from an EMBL/GenBank/DDBJ whole genome shotgun (WGS) entry which is preliminary data.</text>
</comment>
<organism evidence="2 3">
    <name type="scientific">Symbiodinium necroappetens</name>
    <dbReference type="NCBI Taxonomy" id="1628268"/>
    <lineage>
        <taxon>Eukaryota</taxon>
        <taxon>Sar</taxon>
        <taxon>Alveolata</taxon>
        <taxon>Dinophyceae</taxon>
        <taxon>Suessiales</taxon>
        <taxon>Symbiodiniaceae</taxon>
        <taxon>Symbiodinium</taxon>
    </lineage>
</organism>
<evidence type="ECO:0000313" key="2">
    <source>
        <dbReference type="EMBL" id="CAE7836355.1"/>
    </source>
</evidence>
<sequence>MCRQFGEVFTEWNVWTKAWNFLLVEKLSSSTQEEEWKEIASQCDCSPTYETEAYQLKARRKFAAAKGLPFDKVTLKQVEESDLGLQGYAEMIITVPGIEVVDDDTEAKTKTAAASRKSSKRKEKGNDEAEKDTGNQQDSKKTKIETEKPEQDNKKTKKPKAKAKPEGILKEAETTARSIVLQIQRAQQTTERLQEALKQEPWAVPLLGEFESLQTAMKLQLSPTGGEDIAEFVNELKLCVFSGAGASSTKALKKEYKDNYVSMLCLFADRCKGTAQQLLGHFHLLFSLSFVCLWPLYQSSLFHLRMLDLACKMDNMFKAGSVDADSNPKGGRRSGGKKRARADGSQ</sequence>
<feature type="compositionally biased region" description="Basic and acidic residues" evidence="1">
    <location>
        <begin position="124"/>
        <end position="154"/>
    </location>
</feature>
<feature type="region of interest" description="Disordered" evidence="1">
    <location>
        <begin position="105"/>
        <end position="169"/>
    </location>
</feature>
<protein>
    <submittedName>
        <fullName evidence="2">Uncharacterized protein</fullName>
    </submittedName>
</protein>
<name>A0A812ZSS4_9DINO</name>
<dbReference type="AlphaFoldDB" id="A0A812ZSS4"/>
<gene>
    <name evidence="2" type="ORF">SNEC2469_LOCUS25160</name>
</gene>
<keyword evidence="3" id="KW-1185">Reference proteome</keyword>